<dbReference type="Gene3D" id="1.10.10.10">
    <property type="entry name" value="Winged helix-like DNA-binding domain superfamily/Winged helix DNA-binding domain"/>
    <property type="match status" value="1"/>
</dbReference>
<dbReference type="GO" id="GO:0006355">
    <property type="term" value="P:regulation of DNA-templated transcription"/>
    <property type="evidence" value="ECO:0007669"/>
    <property type="project" value="InterPro"/>
</dbReference>
<dbReference type="SUPFAM" id="SSF46894">
    <property type="entry name" value="C-terminal effector domain of the bipartite response regulators"/>
    <property type="match status" value="1"/>
</dbReference>
<dbReference type="AlphaFoldDB" id="A0A857KX16"/>
<dbReference type="EMBL" id="CP045810">
    <property type="protein sequence ID" value="QHN38667.1"/>
    <property type="molecule type" value="Genomic_DNA"/>
</dbReference>
<protein>
    <submittedName>
        <fullName evidence="1">DNA-binding response regulator</fullName>
    </submittedName>
</protein>
<evidence type="ECO:0000313" key="1">
    <source>
        <dbReference type="EMBL" id="QHN38667.1"/>
    </source>
</evidence>
<gene>
    <name evidence="1" type="ORF">GII30_05255</name>
</gene>
<proteinExistence type="predicted"/>
<dbReference type="PRINTS" id="PR00038">
    <property type="entry name" value="HTHLUXR"/>
</dbReference>
<accession>A0A857KX16</accession>
<dbReference type="RefSeq" id="WP_005191050.1">
    <property type="nucleotide sequence ID" value="NZ_CP045804.1"/>
</dbReference>
<dbReference type="InterPro" id="IPR000792">
    <property type="entry name" value="Tscrpt_reg_LuxR_C"/>
</dbReference>
<name>A0A857KX16_9ACTN</name>
<organism evidence="1">
    <name type="scientific">Gordonia amarae</name>
    <dbReference type="NCBI Taxonomy" id="36821"/>
    <lineage>
        <taxon>Bacteria</taxon>
        <taxon>Bacillati</taxon>
        <taxon>Actinomycetota</taxon>
        <taxon>Actinomycetes</taxon>
        <taxon>Mycobacteriales</taxon>
        <taxon>Gordoniaceae</taxon>
        <taxon>Gordonia</taxon>
    </lineage>
</organism>
<dbReference type="Pfam" id="PF00196">
    <property type="entry name" value="GerE"/>
    <property type="match status" value="1"/>
</dbReference>
<dbReference type="InterPro" id="IPR036388">
    <property type="entry name" value="WH-like_DNA-bd_sf"/>
</dbReference>
<dbReference type="InterPro" id="IPR016032">
    <property type="entry name" value="Sig_transdc_resp-reg_C-effctor"/>
</dbReference>
<keyword evidence="1" id="KW-0238">DNA-binding</keyword>
<reference evidence="1" key="1">
    <citation type="journal article" date="2021" name="Nat. Microbiol.">
        <title>Cocultivation of an ultrasmall environmental parasitic bacterium with lytic ability against bacteria associated with wastewater foams.</title>
        <authorList>
            <person name="Batinovic S."/>
            <person name="Rose J.J.A."/>
            <person name="Ratcliffe J."/>
            <person name="Seviour R.J."/>
            <person name="Petrovski S."/>
        </authorList>
    </citation>
    <scope>NUCLEOTIDE SEQUENCE</scope>
    <source>
        <strain evidence="1">CON44</strain>
    </source>
</reference>
<sequence length="199" mass="21472">MTSTINDRPAVTLRPLPVAYDVVIVRRNDFADAALLALVGSFGYRAVLADVGAAPLPACRVAIVRDPAHLARLRSLVPAIIAIYDDGSSGDGVICLPDDAGAADRLRELLTTHCTTPAQDRVHLSAREREVITTYALGATIYQTARRHYISESTVRSHFRRVVARYTLAGRTVNNKSQLLVELIADGWIDQPAANATAG</sequence>
<dbReference type="GO" id="GO:0003677">
    <property type="term" value="F:DNA binding"/>
    <property type="evidence" value="ECO:0007669"/>
    <property type="project" value="UniProtKB-KW"/>
</dbReference>